<dbReference type="AlphaFoldDB" id="N1Q0T7"/>
<gene>
    <name evidence="3" type="primary">hdp2</name>
    <name evidence="3" type="ORF">DOTSEDRAFT_116311</name>
</gene>
<dbReference type="GO" id="GO:0005576">
    <property type="term" value="C:extracellular region"/>
    <property type="evidence" value="ECO:0007669"/>
    <property type="project" value="InterPro"/>
</dbReference>
<keyword evidence="4" id="KW-1185">Reference proteome</keyword>
<dbReference type="OrthoDB" id="4500971at2759"/>
<reference evidence="4" key="1">
    <citation type="journal article" date="2012" name="PLoS Genet.">
        <title>The genomes of the fungal plant pathogens Cladosporium fulvum and Dothistroma septosporum reveal adaptation to different hosts and lifestyles but also signatures of common ancestry.</title>
        <authorList>
            <person name="de Wit P.J.G.M."/>
            <person name="van der Burgt A."/>
            <person name="Oekmen B."/>
            <person name="Stergiopoulos I."/>
            <person name="Abd-Elsalam K.A."/>
            <person name="Aerts A.L."/>
            <person name="Bahkali A.H."/>
            <person name="Beenen H.G."/>
            <person name="Chettri P."/>
            <person name="Cox M.P."/>
            <person name="Datema E."/>
            <person name="de Vries R.P."/>
            <person name="Dhillon B."/>
            <person name="Ganley A.R."/>
            <person name="Griffiths S.A."/>
            <person name="Guo Y."/>
            <person name="Hamelin R.C."/>
            <person name="Henrissat B."/>
            <person name="Kabir M.S."/>
            <person name="Jashni M.K."/>
            <person name="Kema G."/>
            <person name="Klaubauf S."/>
            <person name="Lapidus A."/>
            <person name="Levasseur A."/>
            <person name="Lindquist E."/>
            <person name="Mehrabi R."/>
            <person name="Ohm R.A."/>
            <person name="Owen T.J."/>
            <person name="Salamov A."/>
            <person name="Schwelm A."/>
            <person name="Schijlen E."/>
            <person name="Sun H."/>
            <person name="van den Burg H.A."/>
            <person name="van Ham R.C.H.J."/>
            <person name="Zhang S."/>
            <person name="Goodwin S.B."/>
            <person name="Grigoriev I.V."/>
            <person name="Collemare J."/>
            <person name="Bradshaw R.E."/>
        </authorList>
    </citation>
    <scope>NUCLEOTIDE SEQUENCE [LARGE SCALE GENOMIC DNA]</scope>
    <source>
        <strain evidence="4">NZE10 / CBS 128990</strain>
    </source>
</reference>
<dbReference type="PANTHER" id="PTHR42341:SF1">
    <property type="entry name" value="HYDROPHOBIN"/>
    <property type="match status" value="1"/>
</dbReference>
<dbReference type="PANTHER" id="PTHR42341">
    <property type="entry name" value="HYDROPHOBIN"/>
    <property type="match status" value="1"/>
</dbReference>
<evidence type="ECO:0000256" key="2">
    <source>
        <dbReference type="ARBA" id="ARBA00023157"/>
    </source>
</evidence>
<sequence length="58" mass="6085">SAQCCATDVLNLASLDCANVPITPTSKEDFTEQCSATGQQALCCLLPILEQGLICQNP</sequence>
<dbReference type="SUPFAM" id="SSF101751">
    <property type="entry name" value="Hydrophobin II, HfbII"/>
    <property type="match status" value="1"/>
</dbReference>
<feature type="non-terminal residue" evidence="3">
    <location>
        <position position="1"/>
    </location>
</feature>
<accession>N1Q0T7</accession>
<dbReference type="CDD" id="cd23508">
    <property type="entry name" value="hydrophobin_II"/>
    <property type="match status" value="1"/>
</dbReference>
<dbReference type="Pfam" id="PF06766">
    <property type="entry name" value="Hydrophobin_2"/>
    <property type="match status" value="1"/>
</dbReference>
<dbReference type="HOGENOM" id="CLU_205594_0_0_1"/>
<dbReference type="InterPro" id="IPR010636">
    <property type="entry name" value="Class_II_hydrophobin"/>
</dbReference>
<dbReference type="STRING" id="675120.N1Q0T7"/>
<evidence type="ECO:0000313" key="3">
    <source>
        <dbReference type="EMBL" id="EME49386.1"/>
    </source>
</evidence>
<dbReference type="EMBL" id="KB446535">
    <property type="protein sequence ID" value="EME49386.1"/>
    <property type="molecule type" value="Genomic_DNA"/>
</dbReference>
<name>N1Q0T7_DOTSN</name>
<proteinExistence type="inferred from homology"/>
<evidence type="ECO:0000313" key="4">
    <source>
        <dbReference type="Proteomes" id="UP000016933"/>
    </source>
</evidence>
<organism evidence="3 4">
    <name type="scientific">Dothistroma septosporum (strain NZE10 / CBS 128990)</name>
    <name type="common">Red band needle blight fungus</name>
    <name type="synonym">Mycosphaerella pini</name>
    <dbReference type="NCBI Taxonomy" id="675120"/>
    <lineage>
        <taxon>Eukaryota</taxon>
        <taxon>Fungi</taxon>
        <taxon>Dikarya</taxon>
        <taxon>Ascomycota</taxon>
        <taxon>Pezizomycotina</taxon>
        <taxon>Dothideomycetes</taxon>
        <taxon>Dothideomycetidae</taxon>
        <taxon>Mycosphaerellales</taxon>
        <taxon>Mycosphaerellaceae</taxon>
        <taxon>Dothistroma</taxon>
    </lineage>
</organism>
<dbReference type="InterPro" id="IPR036686">
    <property type="entry name" value="Class_II_Hydrophobin_sf"/>
</dbReference>
<dbReference type="OMA" id="CANVPIT"/>
<comment type="similarity">
    <text evidence="1">Belongs to the cerato-ulmin hydrophobin family.</text>
</comment>
<reference evidence="3 4" key="2">
    <citation type="journal article" date="2012" name="PLoS Pathog.">
        <title>Diverse lifestyles and strategies of plant pathogenesis encoded in the genomes of eighteen Dothideomycetes fungi.</title>
        <authorList>
            <person name="Ohm R.A."/>
            <person name="Feau N."/>
            <person name="Henrissat B."/>
            <person name="Schoch C.L."/>
            <person name="Horwitz B.A."/>
            <person name="Barry K.W."/>
            <person name="Condon B.J."/>
            <person name="Copeland A.C."/>
            <person name="Dhillon B."/>
            <person name="Glaser F."/>
            <person name="Hesse C.N."/>
            <person name="Kosti I."/>
            <person name="LaButti K."/>
            <person name="Lindquist E.A."/>
            <person name="Lucas S."/>
            <person name="Salamov A.A."/>
            <person name="Bradshaw R.E."/>
            <person name="Ciuffetti L."/>
            <person name="Hamelin R.C."/>
            <person name="Kema G.H.J."/>
            <person name="Lawrence C."/>
            <person name="Scott J.A."/>
            <person name="Spatafora J.W."/>
            <person name="Turgeon B.G."/>
            <person name="de Wit P.J.G.M."/>
            <person name="Zhong S."/>
            <person name="Goodwin S.B."/>
            <person name="Grigoriev I.V."/>
        </authorList>
    </citation>
    <scope>NUCLEOTIDE SEQUENCE [LARGE SCALE GENOMIC DNA]</scope>
    <source>
        <strain evidence="4">NZE10 / CBS 128990</strain>
    </source>
</reference>
<keyword evidence="2" id="KW-1015">Disulfide bond</keyword>
<evidence type="ECO:0000256" key="1">
    <source>
        <dbReference type="ARBA" id="ARBA00009576"/>
    </source>
</evidence>
<dbReference type="eggNOG" id="ENOG502SUV9">
    <property type="taxonomic scope" value="Eukaryota"/>
</dbReference>
<protein>
    <submittedName>
        <fullName evidence="3">Hydrophobin 2 like protein</fullName>
    </submittedName>
</protein>
<dbReference type="Gene3D" id="3.20.120.10">
    <property type="entry name" value="Hydrophobin"/>
    <property type="match status" value="1"/>
</dbReference>
<feature type="non-terminal residue" evidence="3">
    <location>
        <position position="58"/>
    </location>
</feature>
<dbReference type="Proteomes" id="UP000016933">
    <property type="component" value="Unassembled WGS sequence"/>
</dbReference>